<evidence type="ECO:0000313" key="1">
    <source>
        <dbReference type="Proteomes" id="UP000095287"/>
    </source>
</evidence>
<reference evidence="2" key="1">
    <citation type="submission" date="2016-11" db="UniProtKB">
        <authorList>
            <consortium name="WormBaseParasite"/>
        </authorList>
    </citation>
    <scope>IDENTIFICATION</scope>
</reference>
<sequence length="281" mass="32365">MDRVPLCFINEVLLHLEGEPLHRIPELPSVWGEISDDKPVKHKVILNICVAPNGMTFFCIDHQNSYGYYVIPLTYLHLFTIEVIVLQERQRIGGNYQLLTERIFTLLQEHLQKPHVACCLMFGLQKINDYPLLAQLCITPPRITRIHLKASLPFVIKPLARSIERGTLRHFSCKVPLQITKEIVTFLSTFLTFEKFQYLKLTRAADSPVPYDDLLQGLVDGFANRERSRKSEFYVKSSSEELCEGLVKADMQGTVEFFGAYNCETICVFDTIFAVKYRKCL</sequence>
<accession>A0A1I7YHN8</accession>
<name>A0A1I7YHN8_9BILA</name>
<keyword evidence="1" id="KW-1185">Reference proteome</keyword>
<proteinExistence type="predicted"/>
<dbReference type="AlphaFoldDB" id="A0A1I7YHN8"/>
<organism evidence="1 2">
    <name type="scientific">Steinernema glaseri</name>
    <dbReference type="NCBI Taxonomy" id="37863"/>
    <lineage>
        <taxon>Eukaryota</taxon>
        <taxon>Metazoa</taxon>
        <taxon>Ecdysozoa</taxon>
        <taxon>Nematoda</taxon>
        <taxon>Chromadorea</taxon>
        <taxon>Rhabditida</taxon>
        <taxon>Tylenchina</taxon>
        <taxon>Panagrolaimomorpha</taxon>
        <taxon>Strongyloidoidea</taxon>
        <taxon>Steinernematidae</taxon>
        <taxon>Steinernema</taxon>
    </lineage>
</organism>
<evidence type="ECO:0000313" key="2">
    <source>
        <dbReference type="WBParaSite" id="L893_g16408.t1"/>
    </source>
</evidence>
<dbReference type="WBParaSite" id="L893_g16408.t1">
    <property type="protein sequence ID" value="L893_g16408.t1"/>
    <property type="gene ID" value="L893_g16408"/>
</dbReference>
<dbReference type="Proteomes" id="UP000095287">
    <property type="component" value="Unplaced"/>
</dbReference>
<protein>
    <submittedName>
        <fullName evidence="2">UDENN domain-containing protein</fullName>
    </submittedName>
</protein>